<accession>A0A9Q0KK73</accession>
<proteinExistence type="predicted"/>
<sequence length="360" mass="40475">MLLPIATPPGNLSSFRVLTFSDQQCLLSRISRLSIHNVPLTATTTVIRMGGGPRTYPGGVSKWQWKRMQAKKSKQLLKARLCREQQIYEMRKRAELRAAVSELERPWEVVERAPTLFSVRADEQLKVLADRFQRSGGYDLWTERDGPQLFQTADGLPSARFFPKGVVHSIKPYGSITDSFVEEAKDSNFRVSVSDSGMDGSVSRVEKRSRKSKNPGGRARSGWKREAGTGDSPTRREEWKTNRVASGHVGERLKSGKFHAARAGRDSRGILKNKEHRRSFGSGNSHGLNSGQSTLGADGKEELRLNNGRSYTSANGRSKASRTLWRSKASRTREVYDMRLQRDGSYELQQDRSNTKSLEQ</sequence>
<feature type="compositionally biased region" description="Low complexity" evidence="1">
    <location>
        <begin position="191"/>
        <end position="203"/>
    </location>
</feature>
<reference evidence="2" key="1">
    <citation type="journal article" date="2023" name="Plant J.">
        <title>The genome of the king protea, Protea cynaroides.</title>
        <authorList>
            <person name="Chang J."/>
            <person name="Duong T.A."/>
            <person name="Schoeman C."/>
            <person name="Ma X."/>
            <person name="Roodt D."/>
            <person name="Barker N."/>
            <person name="Li Z."/>
            <person name="Van de Peer Y."/>
            <person name="Mizrachi E."/>
        </authorList>
    </citation>
    <scope>NUCLEOTIDE SEQUENCE</scope>
    <source>
        <tissue evidence="2">Young leaves</tissue>
    </source>
</reference>
<dbReference type="PANTHER" id="PTHR37724">
    <property type="entry name" value="OS02G0564300 PROTEIN"/>
    <property type="match status" value="1"/>
</dbReference>
<keyword evidence="3" id="KW-1185">Reference proteome</keyword>
<comment type="caution">
    <text evidence="2">The sequence shown here is derived from an EMBL/GenBank/DDBJ whole genome shotgun (WGS) entry which is preliminary data.</text>
</comment>
<gene>
    <name evidence="2" type="ORF">NE237_005110</name>
</gene>
<evidence type="ECO:0000313" key="2">
    <source>
        <dbReference type="EMBL" id="KAJ4972011.1"/>
    </source>
</evidence>
<evidence type="ECO:0008006" key="4">
    <source>
        <dbReference type="Google" id="ProtNLM"/>
    </source>
</evidence>
<dbReference type="AlphaFoldDB" id="A0A9Q0KK73"/>
<dbReference type="PANTHER" id="PTHR37724:SF1">
    <property type="entry name" value="OS02G0564300 PROTEIN"/>
    <property type="match status" value="1"/>
</dbReference>
<name>A0A9Q0KK73_9MAGN</name>
<dbReference type="OrthoDB" id="1747509at2759"/>
<feature type="compositionally biased region" description="Basic and acidic residues" evidence="1">
    <location>
        <begin position="331"/>
        <end position="360"/>
    </location>
</feature>
<protein>
    <recommendedName>
        <fullName evidence="4">DEAD-box ATP-dependent RNA helicase 33</fullName>
    </recommendedName>
</protein>
<feature type="region of interest" description="Disordered" evidence="1">
    <location>
        <begin position="191"/>
        <end position="360"/>
    </location>
</feature>
<organism evidence="2 3">
    <name type="scientific">Protea cynaroides</name>
    <dbReference type="NCBI Taxonomy" id="273540"/>
    <lineage>
        <taxon>Eukaryota</taxon>
        <taxon>Viridiplantae</taxon>
        <taxon>Streptophyta</taxon>
        <taxon>Embryophyta</taxon>
        <taxon>Tracheophyta</taxon>
        <taxon>Spermatophyta</taxon>
        <taxon>Magnoliopsida</taxon>
        <taxon>Proteales</taxon>
        <taxon>Proteaceae</taxon>
        <taxon>Protea</taxon>
    </lineage>
</organism>
<feature type="compositionally biased region" description="Polar residues" evidence="1">
    <location>
        <begin position="281"/>
        <end position="295"/>
    </location>
</feature>
<dbReference type="Proteomes" id="UP001141806">
    <property type="component" value="Unassembled WGS sequence"/>
</dbReference>
<feature type="compositionally biased region" description="Basic and acidic residues" evidence="1">
    <location>
        <begin position="263"/>
        <end position="273"/>
    </location>
</feature>
<feature type="compositionally biased region" description="Polar residues" evidence="1">
    <location>
        <begin position="307"/>
        <end position="318"/>
    </location>
</feature>
<evidence type="ECO:0000313" key="3">
    <source>
        <dbReference type="Proteomes" id="UP001141806"/>
    </source>
</evidence>
<feature type="compositionally biased region" description="Basic and acidic residues" evidence="1">
    <location>
        <begin position="223"/>
        <end position="241"/>
    </location>
</feature>
<evidence type="ECO:0000256" key="1">
    <source>
        <dbReference type="SAM" id="MobiDB-lite"/>
    </source>
</evidence>
<dbReference type="EMBL" id="JAMYWD010000005">
    <property type="protein sequence ID" value="KAJ4972011.1"/>
    <property type="molecule type" value="Genomic_DNA"/>
</dbReference>